<gene>
    <name evidence="1" type="ORF">HPULCUR_010457</name>
</gene>
<accession>A0ABP9YDB4</accession>
<dbReference type="Proteomes" id="UP001476247">
    <property type="component" value="Unassembled WGS sequence"/>
</dbReference>
<name>A0ABP9YDB4_9FUNG</name>
<organism evidence="1 2">
    <name type="scientific">Helicostylum pulchrum</name>
    <dbReference type="NCBI Taxonomy" id="562976"/>
    <lineage>
        <taxon>Eukaryota</taxon>
        <taxon>Fungi</taxon>
        <taxon>Fungi incertae sedis</taxon>
        <taxon>Mucoromycota</taxon>
        <taxon>Mucoromycotina</taxon>
        <taxon>Mucoromycetes</taxon>
        <taxon>Mucorales</taxon>
        <taxon>Mucorineae</taxon>
        <taxon>Mucoraceae</taxon>
        <taxon>Helicostylum</taxon>
    </lineage>
</organism>
<dbReference type="EMBL" id="BAABUJ010000040">
    <property type="protein sequence ID" value="GAA5804947.1"/>
    <property type="molecule type" value="Genomic_DNA"/>
</dbReference>
<protein>
    <submittedName>
        <fullName evidence="1">Uncharacterized protein</fullName>
    </submittedName>
</protein>
<comment type="caution">
    <text evidence="1">The sequence shown here is derived from an EMBL/GenBank/DDBJ whole genome shotgun (WGS) entry which is preliminary data.</text>
</comment>
<evidence type="ECO:0000313" key="2">
    <source>
        <dbReference type="Proteomes" id="UP001476247"/>
    </source>
</evidence>
<proteinExistence type="predicted"/>
<keyword evidence="2" id="KW-1185">Reference proteome</keyword>
<reference evidence="1 2" key="1">
    <citation type="submission" date="2024-04" db="EMBL/GenBank/DDBJ databases">
        <title>genome sequences of Mucor flavus KT1a and Helicostylum pulchrum KT1b strains isolation_sourced from the surface of a dry-aged beef.</title>
        <authorList>
            <person name="Toyotome T."/>
            <person name="Hosono M."/>
            <person name="Torimaru M."/>
            <person name="Fukuda K."/>
            <person name="Mikami N."/>
        </authorList>
    </citation>
    <scope>NUCLEOTIDE SEQUENCE [LARGE SCALE GENOMIC DNA]</scope>
    <source>
        <strain evidence="1 2">KT1b</strain>
    </source>
</reference>
<sequence>MFKVPFAPKDHNYFGAMEFNQSHNDQDSGYEPCINDSEITKHCPRILYPLQLEIKHNKEPKIKNLLQIALENKPDIQVIDIHSFLELEDILMRCYPYQNRATTINEINIEDLSKDLNSGKTFYKISRNIYSQICDFKFMTEFLLRPQQEVDNVPSVPCNKCLAIFMVFYYMRCNYLCIEFIKNMEMIMGNFHGLLDMRELILKLYFPISIVQDELTPN</sequence>
<evidence type="ECO:0000313" key="1">
    <source>
        <dbReference type="EMBL" id="GAA5804947.1"/>
    </source>
</evidence>